<dbReference type="AlphaFoldDB" id="A0A644Z912"/>
<sequence>MKPVSILVLDGQGGRIGRQLIEGIRARLPEADIAAVGTNSVATSTMMKAGASRAGTGENAVIVNCRTADLIVGPLGIVIADSMMGEISPAMAVAVGQSPATRLLIPMNLCKNTIVGAASQSVKDLVALAVDEVEAFCRAER</sequence>
<evidence type="ECO:0000313" key="1">
    <source>
        <dbReference type="EMBL" id="MPM37147.1"/>
    </source>
</evidence>
<proteinExistence type="predicted"/>
<dbReference type="EMBL" id="VSSQ01007843">
    <property type="protein sequence ID" value="MPM37147.1"/>
    <property type="molecule type" value="Genomic_DNA"/>
</dbReference>
<gene>
    <name evidence="1" type="ORF">SDC9_83753</name>
</gene>
<evidence type="ECO:0008006" key="2">
    <source>
        <dbReference type="Google" id="ProtNLM"/>
    </source>
</evidence>
<dbReference type="Pfam" id="PF12953">
    <property type="entry name" value="DUF3842"/>
    <property type="match status" value="1"/>
</dbReference>
<reference evidence="1" key="1">
    <citation type="submission" date="2019-08" db="EMBL/GenBank/DDBJ databases">
        <authorList>
            <person name="Kucharzyk K."/>
            <person name="Murdoch R.W."/>
            <person name="Higgins S."/>
            <person name="Loffler F."/>
        </authorList>
    </citation>
    <scope>NUCLEOTIDE SEQUENCE</scope>
</reference>
<accession>A0A644Z912</accession>
<comment type="caution">
    <text evidence="1">The sequence shown here is derived from an EMBL/GenBank/DDBJ whole genome shotgun (WGS) entry which is preliminary data.</text>
</comment>
<organism evidence="1">
    <name type="scientific">bioreactor metagenome</name>
    <dbReference type="NCBI Taxonomy" id="1076179"/>
    <lineage>
        <taxon>unclassified sequences</taxon>
        <taxon>metagenomes</taxon>
        <taxon>ecological metagenomes</taxon>
    </lineage>
</organism>
<dbReference type="InterPro" id="IPR024208">
    <property type="entry name" value="DUF3842"/>
</dbReference>
<protein>
    <recommendedName>
        <fullName evidence="2">DUF3842 family protein</fullName>
    </recommendedName>
</protein>
<name>A0A644Z912_9ZZZZ</name>